<dbReference type="InterPro" id="IPR043917">
    <property type="entry name" value="DUF5753"/>
</dbReference>
<dbReference type="SMART" id="SM00530">
    <property type="entry name" value="HTH_XRE"/>
    <property type="match status" value="1"/>
</dbReference>
<proteinExistence type="predicted"/>
<dbReference type="CDD" id="cd00093">
    <property type="entry name" value="HTH_XRE"/>
    <property type="match status" value="1"/>
</dbReference>
<evidence type="ECO:0000313" key="3">
    <source>
        <dbReference type="Proteomes" id="UP000198551"/>
    </source>
</evidence>
<dbReference type="SUPFAM" id="SSF47413">
    <property type="entry name" value="lambda repressor-like DNA-binding domains"/>
    <property type="match status" value="1"/>
</dbReference>
<dbReference type="Proteomes" id="UP000198551">
    <property type="component" value="Unassembled WGS sequence"/>
</dbReference>
<dbReference type="PROSITE" id="PS50943">
    <property type="entry name" value="HTH_CROC1"/>
    <property type="match status" value="1"/>
</dbReference>
<dbReference type="Pfam" id="PF19054">
    <property type="entry name" value="DUF5753"/>
    <property type="match status" value="1"/>
</dbReference>
<reference evidence="3" key="1">
    <citation type="submission" date="2016-06" db="EMBL/GenBank/DDBJ databases">
        <authorList>
            <person name="Varghese N."/>
        </authorList>
    </citation>
    <scope>NUCLEOTIDE SEQUENCE [LARGE SCALE GENOMIC DNA]</scope>
    <source>
        <strain evidence="3">DSM 45555</strain>
    </source>
</reference>
<accession>A0A1C4XGM2</accession>
<dbReference type="InterPro" id="IPR010982">
    <property type="entry name" value="Lambda_DNA-bd_dom_sf"/>
</dbReference>
<dbReference type="AlphaFoldDB" id="A0A1C4XGM2"/>
<dbReference type="Pfam" id="PF13560">
    <property type="entry name" value="HTH_31"/>
    <property type="match status" value="1"/>
</dbReference>
<name>A0A1C4XGM2_9ACTN</name>
<keyword evidence="3" id="KW-1185">Reference proteome</keyword>
<feature type="domain" description="HTH cro/C1-type" evidence="1">
    <location>
        <begin position="14"/>
        <end position="52"/>
    </location>
</feature>
<dbReference type="GO" id="GO:0003677">
    <property type="term" value="F:DNA binding"/>
    <property type="evidence" value="ECO:0007669"/>
    <property type="project" value="InterPro"/>
</dbReference>
<gene>
    <name evidence="2" type="ORF">GA0070215_107130</name>
</gene>
<dbReference type="EMBL" id="FMCV01000007">
    <property type="protein sequence ID" value="SCF07482.1"/>
    <property type="molecule type" value="Genomic_DNA"/>
</dbReference>
<dbReference type="RefSeq" id="WP_091045234.1">
    <property type="nucleotide sequence ID" value="NZ_FMCV01000007.1"/>
</dbReference>
<dbReference type="InterPro" id="IPR001387">
    <property type="entry name" value="Cro/C1-type_HTH"/>
</dbReference>
<protein>
    <submittedName>
        <fullName evidence="2">Helix-turn-helix domain-containing protein</fullName>
    </submittedName>
</protein>
<evidence type="ECO:0000313" key="2">
    <source>
        <dbReference type="EMBL" id="SCF07482.1"/>
    </source>
</evidence>
<evidence type="ECO:0000259" key="1">
    <source>
        <dbReference type="PROSITE" id="PS50943"/>
    </source>
</evidence>
<sequence>MIRVPLWELFAGELRRLRTDAGLTQEALGERVSYSASLVAAVEQCRRAPRAEFTERCDEVLNGGGLLVRIRDALMQEALMPWFREWVSIEQEAASLRSFEPLVVPGLLQTEGYARALYEGAAQFVGEAVEQQVAARLARQAVLDSPTPPQLVVVLDHSVMSRPVGGPKVMREQLEHLIETARRPRVHLHLVPETVGAYPGLNGAFVLATPADGDDVGYLDNQLHGTIVERTVDVNSLRQTWESVRAEAMPHGATLAAISEAAKRWS</sequence>
<organism evidence="2 3">
    <name type="scientific">Micromonospora marina</name>
    <dbReference type="NCBI Taxonomy" id="307120"/>
    <lineage>
        <taxon>Bacteria</taxon>
        <taxon>Bacillati</taxon>
        <taxon>Actinomycetota</taxon>
        <taxon>Actinomycetes</taxon>
        <taxon>Micromonosporales</taxon>
        <taxon>Micromonosporaceae</taxon>
        <taxon>Micromonospora</taxon>
    </lineage>
</organism>
<dbReference type="Gene3D" id="1.10.260.40">
    <property type="entry name" value="lambda repressor-like DNA-binding domains"/>
    <property type="match status" value="1"/>
</dbReference>